<evidence type="ECO:0000313" key="1">
    <source>
        <dbReference type="EMBL" id="TCV05757.1"/>
    </source>
</evidence>
<reference evidence="1 2" key="1">
    <citation type="submission" date="2019-03" db="EMBL/GenBank/DDBJ databases">
        <title>Genomic Encyclopedia of Type Strains, Phase IV (KMG-IV): sequencing the most valuable type-strain genomes for metagenomic binning, comparative biology and taxonomic classification.</title>
        <authorList>
            <person name="Goeker M."/>
        </authorList>
    </citation>
    <scope>NUCLEOTIDE SEQUENCE [LARGE SCALE GENOMIC DNA]</scope>
    <source>
        <strain evidence="1 2">DSM 16730</strain>
    </source>
</reference>
<dbReference type="RefSeq" id="WP_132455663.1">
    <property type="nucleotide sequence ID" value="NZ_JAWIZJ010000005.1"/>
</dbReference>
<protein>
    <recommendedName>
        <fullName evidence="3">Type III secretion protein</fullName>
    </recommendedName>
</protein>
<proteinExistence type="predicted"/>
<comment type="caution">
    <text evidence="1">The sequence shown here is derived from an EMBL/GenBank/DDBJ whole genome shotgun (WGS) entry which is preliminary data.</text>
</comment>
<dbReference type="EMBL" id="SMBY01000005">
    <property type="protein sequence ID" value="TCV05757.1"/>
    <property type="molecule type" value="Genomic_DNA"/>
</dbReference>
<accession>A0A4R3VNF3</accession>
<evidence type="ECO:0008006" key="3">
    <source>
        <dbReference type="Google" id="ProtNLM"/>
    </source>
</evidence>
<dbReference type="AlphaFoldDB" id="A0A4R3VNF3"/>
<dbReference type="OrthoDB" id="7013311at2"/>
<name>A0A4R3VNF3_9GAMM</name>
<organism evidence="1 2">
    <name type="scientific">Samsonia erythrinae</name>
    <dbReference type="NCBI Taxonomy" id="160434"/>
    <lineage>
        <taxon>Bacteria</taxon>
        <taxon>Pseudomonadati</taxon>
        <taxon>Pseudomonadota</taxon>
        <taxon>Gammaproteobacteria</taxon>
        <taxon>Enterobacterales</taxon>
        <taxon>Pectobacteriaceae</taxon>
        <taxon>Samsonia</taxon>
    </lineage>
</organism>
<gene>
    <name evidence="1" type="ORF">EDC54_10523</name>
</gene>
<dbReference type="Proteomes" id="UP000295433">
    <property type="component" value="Unassembled WGS sequence"/>
</dbReference>
<evidence type="ECO:0000313" key="2">
    <source>
        <dbReference type="Proteomes" id="UP000295433"/>
    </source>
</evidence>
<keyword evidence="2" id="KW-1185">Reference proteome</keyword>
<sequence length="202" mass="22835">MTAQEDTLIRDADNGTLLAWVIWWAEGCLLQADPSWQEEQAALPDAPLRRSWLHVNAVRLNRRFSLPLAPPPAPLTSLMQLGALDGAQREKLLRLMARVCQPVREQHRADEEDKWCERLAKALRPGLWLPAQMTFSGPSPETRIQTALMLLRLRYGEACWPRLRLLFPRDRATRCPAPTTSLPVSRLTALCDAVIWKASALA</sequence>